<feature type="transmembrane region" description="Helical" evidence="1">
    <location>
        <begin position="574"/>
        <end position="595"/>
    </location>
</feature>
<reference evidence="4 5" key="1">
    <citation type="submission" date="2016-11" db="EMBL/GenBank/DDBJ databases">
        <title>The macronuclear genome of Stentor coeruleus: a giant cell with tiny introns.</title>
        <authorList>
            <person name="Slabodnick M."/>
            <person name="Ruby J.G."/>
            <person name="Reiff S.B."/>
            <person name="Swart E.C."/>
            <person name="Gosai S."/>
            <person name="Prabakaran S."/>
            <person name="Witkowska E."/>
            <person name="Larue G.E."/>
            <person name="Fisher S."/>
            <person name="Freeman R.M."/>
            <person name="Gunawardena J."/>
            <person name="Chu W."/>
            <person name="Stover N.A."/>
            <person name="Gregory B.D."/>
            <person name="Nowacki M."/>
            <person name="Derisi J."/>
            <person name="Roy S.W."/>
            <person name="Marshall W.F."/>
            <person name="Sood P."/>
        </authorList>
    </citation>
    <scope>NUCLEOTIDE SEQUENCE [LARGE SCALE GENOMIC DNA]</scope>
    <source>
        <strain evidence="4">WM001</strain>
    </source>
</reference>
<feature type="transmembrane region" description="Helical" evidence="1">
    <location>
        <begin position="489"/>
        <end position="505"/>
    </location>
</feature>
<proteinExistence type="predicted"/>
<feature type="transmembrane region" description="Helical" evidence="1">
    <location>
        <begin position="439"/>
        <end position="458"/>
    </location>
</feature>
<keyword evidence="5" id="KW-1185">Reference proteome</keyword>
<evidence type="ECO:0000256" key="2">
    <source>
        <dbReference type="SAM" id="SignalP"/>
    </source>
</evidence>
<feature type="transmembrane region" description="Helical" evidence="1">
    <location>
        <begin position="347"/>
        <end position="365"/>
    </location>
</feature>
<keyword evidence="1" id="KW-0472">Membrane</keyword>
<keyword evidence="2" id="KW-0732">Signal</keyword>
<dbReference type="AlphaFoldDB" id="A0A1R2D500"/>
<feature type="transmembrane region" description="Helical" evidence="1">
    <location>
        <begin position="260"/>
        <end position="280"/>
    </location>
</feature>
<protein>
    <recommendedName>
        <fullName evidence="3">Acyltransferase 3 domain-containing protein</fullName>
    </recommendedName>
</protein>
<evidence type="ECO:0000313" key="4">
    <source>
        <dbReference type="EMBL" id="OMJ96337.1"/>
    </source>
</evidence>
<dbReference type="GO" id="GO:0016747">
    <property type="term" value="F:acyltransferase activity, transferring groups other than amino-acyl groups"/>
    <property type="evidence" value="ECO:0007669"/>
    <property type="project" value="InterPro"/>
</dbReference>
<dbReference type="Pfam" id="PF01757">
    <property type="entry name" value="Acyl_transf_3"/>
    <property type="match status" value="1"/>
</dbReference>
<sequence>MQRQANLIIFSLFCLYCAQASLTQCRNDLEKWARSIYSTESSNYKDMVLYSGKWINDLGLYYPCLDVDSAEYVIFEVEETPAIVFGLCLPDSCTISDYWDLLKGNTTSSFTKTLAKYTSGISQSTSPRLEKSRRFLASSNIPFRKISMPRHHVYGIGDFTPSATLMLVICILLIILAIIGTAIEFALMSIRQVSIISLDSSGEGSSGSSEKSSLSVNLDMSQTYENQSKSIRVLLCFSLYTNFNKLFAVKPENKKDPLDCLNAVRVLSICWVVFGHMQLFRAQESVVINIDSVPDFFSHFAFTIVNSAPYSVDTFFWLSGFLQGYLMTQQLASGKKVSWSLIVAHRFIRILPLYMFIFFFGWTLTKYAGNGPKWYNAEEIMHKDCSSYFWTYMLFINNFVIPKNTNNCMTGAWYLPNDMQFFLVSLPVLYLYAKHSRIYGWGLLTMGIGFSMIANGAISYNEHFHAKLDHPENQKQYMDDLYYKPYCRIAPYFIGLLGGFIYHAYKKQKIGEDFDPLAGSIAAGINKNRTIRWTCYAIGLFLINFFIFIQYDAYSSNDSWSRRQNSAYFAFQRFSWGLGLNLFFLPILMGHMSFLRPFLQSNWWIPTAKLVFGIYLFHMIVGDVYFYSQQVSYFWCQMNLLLDAIFVLCTSALFVIPLTLLIESPTINLEKLLLHNN</sequence>
<feature type="transmembrane region" description="Helical" evidence="1">
    <location>
        <begin position="533"/>
        <end position="554"/>
    </location>
</feature>
<evidence type="ECO:0000259" key="3">
    <source>
        <dbReference type="Pfam" id="PF01757"/>
    </source>
</evidence>
<dbReference type="InterPro" id="IPR052728">
    <property type="entry name" value="O2_lipid_transport_reg"/>
</dbReference>
<dbReference type="PANTHER" id="PTHR11161">
    <property type="entry name" value="O-ACYLTRANSFERASE"/>
    <property type="match status" value="1"/>
</dbReference>
<organism evidence="4 5">
    <name type="scientific">Stentor coeruleus</name>
    <dbReference type="NCBI Taxonomy" id="5963"/>
    <lineage>
        <taxon>Eukaryota</taxon>
        <taxon>Sar</taxon>
        <taxon>Alveolata</taxon>
        <taxon>Ciliophora</taxon>
        <taxon>Postciliodesmatophora</taxon>
        <taxon>Heterotrichea</taxon>
        <taxon>Heterotrichida</taxon>
        <taxon>Stentoridae</taxon>
        <taxon>Stentor</taxon>
    </lineage>
</organism>
<keyword evidence="1" id="KW-0812">Transmembrane</keyword>
<keyword evidence="1" id="KW-1133">Transmembrane helix</keyword>
<dbReference type="OrthoDB" id="293524at2759"/>
<dbReference type="EMBL" id="MPUH01000001">
    <property type="protein sequence ID" value="OMJ96337.1"/>
    <property type="molecule type" value="Genomic_DNA"/>
</dbReference>
<evidence type="ECO:0000256" key="1">
    <source>
        <dbReference type="SAM" id="Phobius"/>
    </source>
</evidence>
<dbReference type="PANTHER" id="PTHR11161:SF0">
    <property type="entry name" value="O-ACYLTRANSFERASE LIKE PROTEIN"/>
    <property type="match status" value="1"/>
</dbReference>
<name>A0A1R2D500_9CILI</name>
<feature type="transmembrane region" description="Helical" evidence="1">
    <location>
        <begin position="412"/>
        <end position="432"/>
    </location>
</feature>
<accession>A0A1R2D500</accession>
<dbReference type="InterPro" id="IPR002656">
    <property type="entry name" value="Acyl_transf_3_dom"/>
</dbReference>
<feature type="transmembrane region" description="Helical" evidence="1">
    <location>
        <begin position="165"/>
        <end position="187"/>
    </location>
</feature>
<gene>
    <name evidence="4" type="ORF">SteCoe_75</name>
</gene>
<feature type="chain" id="PRO_5012209966" description="Acyltransferase 3 domain-containing protein" evidence="2">
    <location>
        <begin position="21"/>
        <end position="677"/>
    </location>
</feature>
<dbReference type="Proteomes" id="UP000187209">
    <property type="component" value="Unassembled WGS sequence"/>
</dbReference>
<comment type="caution">
    <text evidence="4">The sequence shown here is derived from an EMBL/GenBank/DDBJ whole genome shotgun (WGS) entry which is preliminary data.</text>
</comment>
<feature type="transmembrane region" description="Helical" evidence="1">
    <location>
        <begin position="640"/>
        <end position="662"/>
    </location>
</feature>
<feature type="transmembrane region" description="Helical" evidence="1">
    <location>
        <begin position="300"/>
        <end position="326"/>
    </location>
</feature>
<feature type="domain" description="Acyltransferase 3" evidence="3">
    <location>
        <begin position="260"/>
        <end position="656"/>
    </location>
</feature>
<evidence type="ECO:0000313" key="5">
    <source>
        <dbReference type="Proteomes" id="UP000187209"/>
    </source>
</evidence>
<feature type="transmembrane region" description="Helical" evidence="1">
    <location>
        <begin position="607"/>
        <end position="628"/>
    </location>
</feature>
<feature type="signal peptide" evidence="2">
    <location>
        <begin position="1"/>
        <end position="20"/>
    </location>
</feature>